<dbReference type="NCBIfam" id="TIGR01430">
    <property type="entry name" value="aden_deam"/>
    <property type="match status" value="1"/>
</dbReference>
<dbReference type="SUPFAM" id="SSF51556">
    <property type="entry name" value="Metallo-dependent hydrolases"/>
    <property type="match status" value="1"/>
</dbReference>
<keyword evidence="5" id="KW-0862">Zinc</keyword>
<dbReference type="Pfam" id="PF00962">
    <property type="entry name" value="A_deaminase"/>
    <property type="match status" value="1"/>
</dbReference>
<evidence type="ECO:0000313" key="7">
    <source>
        <dbReference type="EMBL" id="QGK70008.1"/>
    </source>
</evidence>
<dbReference type="PANTHER" id="PTHR43114:SF6">
    <property type="entry name" value="ADENINE DEAMINASE"/>
    <property type="match status" value="1"/>
</dbReference>
<dbReference type="Proteomes" id="UP000371041">
    <property type="component" value="Chromosome"/>
</dbReference>
<dbReference type="InterPro" id="IPR001365">
    <property type="entry name" value="A_deaminase_dom"/>
</dbReference>
<evidence type="ECO:0000256" key="4">
    <source>
        <dbReference type="ARBA" id="ARBA00022801"/>
    </source>
</evidence>
<dbReference type="RefSeq" id="WP_154076591.1">
    <property type="nucleotide sequence ID" value="NZ_CP045929.1"/>
</dbReference>
<comment type="cofactor">
    <cofactor evidence="1">
        <name>Zn(2+)</name>
        <dbReference type="ChEBI" id="CHEBI:29105"/>
    </cofactor>
</comment>
<dbReference type="EMBL" id="CP045929">
    <property type="protein sequence ID" value="QGK70008.1"/>
    <property type="molecule type" value="Genomic_DNA"/>
</dbReference>
<reference evidence="8" key="1">
    <citation type="submission" date="2019-11" db="EMBL/GenBank/DDBJ databases">
        <title>The complete genome sequence of Saccharopolyspora sp. E2A.</title>
        <authorList>
            <person name="Zhang G."/>
        </authorList>
    </citation>
    <scope>NUCLEOTIDE SEQUENCE [LARGE SCALE GENOMIC DNA]</scope>
    <source>
        <strain evidence="8">E2A</strain>
    </source>
</reference>
<evidence type="ECO:0000256" key="2">
    <source>
        <dbReference type="ARBA" id="ARBA00006676"/>
    </source>
</evidence>
<dbReference type="KEGG" id="sace:GIY23_11185"/>
<evidence type="ECO:0000256" key="3">
    <source>
        <dbReference type="ARBA" id="ARBA00022723"/>
    </source>
</evidence>
<protein>
    <submittedName>
        <fullName evidence="7">Adenosine deaminase</fullName>
        <ecNumber evidence="7">3.5.4.4</ecNumber>
    </submittedName>
</protein>
<proteinExistence type="inferred from homology"/>
<evidence type="ECO:0000256" key="5">
    <source>
        <dbReference type="ARBA" id="ARBA00022833"/>
    </source>
</evidence>
<dbReference type="AlphaFoldDB" id="A0A5Q3Q5Y5"/>
<keyword evidence="8" id="KW-1185">Reference proteome</keyword>
<sequence>MTATTPPSFEDFLAALPKVELHVHLEGSMQPATLLALADKHRISDLQRSLAEIRSWYEFRDFDHFLEVYRQAVDVLRDDDDFALLAVEVIRALARQNVRYAEVNFSLSDHLKRGIPADVVFAGLERGREQVEAEHDITIRWVPDFAGDFGVAAGQATLEAVLAHGPASVLGFSVGGLEVEREPFGDLFSRARAHGLRSLPHAGETEGPDRVWSAIHALGADRIGHGIGSMRDPALVDYLREQQLPLDVSPTSNLCTRSVSSLEEHPLPYMLDAGLLVTLNSDDPPMFGTDLTGEYRTAARMGLDRATLAQLARNGVHAGFAVPARKTALVAEIGTTLAQHDAAAGPGNADVP</sequence>
<dbReference type="GO" id="GO:0046872">
    <property type="term" value="F:metal ion binding"/>
    <property type="evidence" value="ECO:0007669"/>
    <property type="project" value="UniProtKB-KW"/>
</dbReference>
<dbReference type="PANTHER" id="PTHR43114">
    <property type="entry name" value="ADENINE DEAMINASE"/>
    <property type="match status" value="1"/>
</dbReference>
<name>A0A5Q3Q5Y5_9PSEU</name>
<gene>
    <name evidence="7" type="ORF">GIY23_11185</name>
</gene>
<dbReference type="InterPro" id="IPR032466">
    <property type="entry name" value="Metal_Hydrolase"/>
</dbReference>
<organism evidence="7 8">
    <name type="scientific">Allosaccharopolyspora coralli</name>
    <dbReference type="NCBI Taxonomy" id="2665642"/>
    <lineage>
        <taxon>Bacteria</taxon>
        <taxon>Bacillati</taxon>
        <taxon>Actinomycetota</taxon>
        <taxon>Actinomycetes</taxon>
        <taxon>Pseudonocardiales</taxon>
        <taxon>Pseudonocardiaceae</taxon>
        <taxon>Allosaccharopolyspora</taxon>
    </lineage>
</organism>
<dbReference type="GO" id="GO:0019239">
    <property type="term" value="F:deaminase activity"/>
    <property type="evidence" value="ECO:0007669"/>
    <property type="project" value="InterPro"/>
</dbReference>
<evidence type="ECO:0000259" key="6">
    <source>
        <dbReference type="Pfam" id="PF00962"/>
    </source>
</evidence>
<keyword evidence="3" id="KW-0479">Metal-binding</keyword>
<dbReference type="GO" id="GO:0016814">
    <property type="term" value="F:hydrolase activity, acting on carbon-nitrogen (but not peptide) bonds, in cyclic amidines"/>
    <property type="evidence" value="ECO:0007669"/>
    <property type="project" value="UniProtKB-ARBA"/>
</dbReference>
<dbReference type="Gene3D" id="3.20.20.140">
    <property type="entry name" value="Metal-dependent hydrolases"/>
    <property type="match status" value="1"/>
</dbReference>
<comment type="similarity">
    <text evidence="2">Belongs to the metallo-dependent hydrolases superfamily. Adenosine and AMP deaminases family.</text>
</comment>
<keyword evidence="4 7" id="KW-0378">Hydrolase</keyword>
<accession>A0A5Q3Q5Y5</accession>
<feature type="domain" description="Adenosine deaminase" evidence="6">
    <location>
        <begin position="17"/>
        <end position="333"/>
    </location>
</feature>
<evidence type="ECO:0000256" key="1">
    <source>
        <dbReference type="ARBA" id="ARBA00001947"/>
    </source>
</evidence>
<evidence type="ECO:0000313" key="8">
    <source>
        <dbReference type="Proteomes" id="UP000371041"/>
    </source>
</evidence>
<dbReference type="InterPro" id="IPR006330">
    <property type="entry name" value="Ado/ade_deaminase"/>
</dbReference>
<dbReference type="EC" id="3.5.4.4" evidence="7"/>